<dbReference type="InterPro" id="IPR041389">
    <property type="entry name" value="Importin_rep_6"/>
</dbReference>
<evidence type="ECO:0000256" key="1">
    <source>
        <dbReference type="ARBA" id="ARBA00004123"/>
    </source>
</evidence>
<evidence type="ECO:0000256" key="6">
    <source>
        <dbReference type="ARBA" id="ARBA00022927"/>
    </source>
</evidence>
<accession>A0A034WDZ9</accession>
<dbReference type="AlphaFoldDB" id="A0A034WDZ9"/>
<dbReference type="InterPro" id="IPR000357">
    <property type="entry name" value="HEAT"/>
</dbReference>
<keyword evidence="3" id="KW-0813">Transport</keyword>
<evidence type="ECO:0000256" key="3">
    <source>
        <dbReference type="ARBA" id="ARBA00022448"/>
    </source>
</evidence>
<dbReference type="EMBL" id="GAKP01006587">
    <property type="protein sequence ID" value="JAC52365.1"/>
    <property type="molecule type" value="Transcribed_RNA"/>
</dbReference>
<dbReference type="KEGG" id="bdr:105231529"/>
<dbReference type="InterPro" id="IPR041653">
    <property type="entry name" value="Importin_rep_4"/>
</dbReference>
<dbReference type="Pfam" id="PF02985">
    <property type="entry name" value="HEAT"/>
    <property type="match status" value="1"/>
</dbReference>
<dbReference type="Pfam" id="PF18829">
    <property type="entry name" value="Importin_rep_6"/>
    <property type="match status" value="1"/>
</dbReference>
<evidence type="ECO:0000256" key="8">
    <source>
        <dbReference type="PROSITE-ProRule" id="PRU00103"/>
    </source>
</evidence>
<keyword evidence="5" id="KW-0677">Repeat</keyword>
<name>A0A034WDZ9_BACDO</name>
<dbReference type="Pfam" id="PF18808">
    <property type="entry name" value="Importin_rep_4"/>
    <property type="match status" value="1"/>
</dbReference>
<dbReference type="InterPro" id="IPR021133">
    <property type="entry name" value="HEAT_type_2"/>
</dbReference>
<evidence type="ECO:0000256" key="5">
    <source>
        <dbReference type="ARBA" id="ARBA00022737"/>
    </source>
</evidence>
<dbReference type="RefSeq" id="XP_011211172.2">
    <property type="nucleotide sequence ID" value="XM_011212870.4"/>
</dbReference>
<dbReference type="Pfam" id="PF13513">
    <property type="entry name" value="HEAT_EZ"/>
    <property type="match status" value="1"/>
</dbReference>
<dbReference type="InterPro" id="IPR016024">
    <property type="entry name" value="ARM-type_fold"/>
</dbReference>
<feature type="repeat" description="HEAT" evidence="8">
    <location>
        <begin position="906"/>
        <end position="943"/>
    </location>
</feature>
<gene>
    <name evidence="10" type="primary">IPO5</name>
</gene>
<dbReference type="PROSITE" id="PS50077">
    <property type="entry name" value="HEAT_REPEAT"/>
    <property type="match status" value="1"/>
</dbReference>
<evidence type="ECO:0000259" key="9">
    <source>
        <dbReference type="Pfam" id="PF25780"/>
    </source>
</evidence>
<keyword evidence="4" id="KW-0963">Cytoplasm</keyword>
<comment type="subcellular location">
    <subcellularLocation>
        <location evidence="2">Cytoplasm</location>
    </subcellularLocation>
    <subcellularLocation>
        <location evidence="1">Nucleus</location>
    </subcellularLocation>
</comment>
<dbReference type="Pfam" id="PF25780">
    <property type="entry name" value="TPR_IPO5"/>
    <property type="match status" value="1"/>
</dbReference>
<dbReference type="InterPro" id="IPR040928">
    <property type="entry name" value="Importin_rep_5"/>
</dbReference>
<feature type="domain" description="IPO4/5-like TPR repeats" evidence="9">
    <location>
        <begin position="100"/>
        <end position="261"/>
    </location>
</feature>
<evidence type="ECO:0000256" key="2">
    <source>
        <dbReference type="ARBA" id="ARBA00004496"/>
    </source>
</evidence>
<dbReference type="CTD" id="40581"/>
<dbReference type="InterPro" id="IPR057672">
    <property type="entry name" value="TPR_IPO4/5"/>
</dbReference>
<dbReference type="GeneID" id="105231529"/>
<keyword evidence="6" id="KW-0653">Protein transport</keyword>
<dbReference type="GO" id="GO:0005737">
    <property type="term" value="C:cytoplasm"/>
    <property type="evidence" value="ECO:0007669"/>
    <property type="project" value="UniProtKB-SubCell"/>
</dbReference>
<dbReference type="Gene3D" id="1.25.10.10">
    <property type="entry name" value="Leucine-rich Repeat Variant"/>
    <property type="match status" value="1"/>
</dbReference>
<evidence type="ECO:0000313" key="10">
    <source>
        <dbReference type="EMBL" id="JAC52365.1"/>
    </source>
</evidence>
<sequence length="1106" mass="123791">MAADQVQFQQLLNSLLSTDNDVRQQAEDAYNNLPCDVKVTHLLGTIHNGQQSEEARQMAAVLLRRLFTSEFTEFYKELPQESQAQLLQQILLAVQQEVTPNLRRKICELVAEVARSLTDEDGNNQWTDILQFLFQCANSPSAQLQESALRIFASVPSIFGNQEAQYLDLIKQMLAKSLEPTADVEVRFQAVRAICAFILHHSKDGESNVFKHFSDLLPRMIMITAESIEAQDDQSLLKLLIDMTETCPKFLRPQLENIFEMCMKVFGATDVEDSWRHLVLEVMVSLSENAPAMVRKRADKYVLALIPLVLQMMTDLDDDKEWATSDVVTDDDNSDNNVIAESSLDRLACGLGGKTVLPHVMNALPNMLGHADWKQRYAALMAISAIGEGCHKQMEAMLDQIMAGVLNFLRDPHPRVRYAACNAIGQMSTDFAPTFEKKFHDQVVPGLLSLLDDVENPRVQAHAGAALVNFSEDCPKHILTRYLNGIMSKLETILNSKFKELVEKGNKLVLEQVVTTIASVADTCEKEFVTYYDRLMPCLKFIIQNAKSEDLRMLRGKTIECVSLIGLAVGREKFITDAGDVMDMLLKTHTEGDLPDDDPQTSYLITAWARMCKILGKQFEQYLPLVMGPVMHTAAMKPEVALLDNDEVEDIEDDAEWSFINLGEQQNFAIRTAGMEDKASACEMLVCYARELKEGFADYAEEVVRLMVPMLKFYFHDGVRTAAAESLPYLLDCAKIKGPQYLEGMWLYICPELLKVIGTEPEADVQSELLNSLAKCIETLGPNCLNEESMTQVLEIITKYMGEHFERADKRLQARNEEDYDDGVEEELAEQDDTDTYILSKVVDISHALFLTNKAQFLPNFERIAPHFIKLLEPNRSWSDRQWGVCAFDDVIEFCGPACAAYQQIFTPALLQYVTDKSAEVRQAAAYGCGVLGQFGGEQFAVTCAQIIPLLVQVISDPKSRDHENINPTENAIAAVSKILKYNSSAIPNVNEIINVWFSWLPVTEDADEAPHIYGYMCDLIQANHPIILGNNNSNLPRIVSIIAQAFVTKVVAPLSDIGTRMLGIVKQVESNPEVFQACASILTPEQQYALQDAYRELAGGAPATA</sequence>
<dbReference type="GO" id="GO:0006606">
    <property type="term" value="P:protein import into nucleus"/>
    <property type="evidence" value="ECO:0007669"/>
    <property type="project" value="InterPro"/>
</dbReference>
<dbReference type="InterPro" id="IPR040122">
    <property type="entry name" value="Importin_beta"/>
</dbReference>
<dbReference type="Pfam" id="PF18816">
    <property type="entry name" value="Importin_rep_5"/>
    <property type="match status" value="1"/>
</dbReference>
<reference evidence="10" key="1">
    <citation type="journal article" date="2014" name="BMC Genomics">
        <title>Characterizing the developmental transcriptome of the oriental fruit fly, Bactrocera dorsalis (Diptera: Tephritidae) through comparative genomic analysis with Drosophila melanogaster utilizing modENCODE datasets.</title>
        <authorList>
            <person name="Geib S.M."/>
            <person name="Calla B."/>
            <person name="Hall B."/>
            <person name="Hou S."/>
            <person name="Manoukis N.C."/>
        </authorList>
    </citation>
    <scope>NUCLEOTIDE SEQUENCE</scope>
    <source>
        <strain evidence="10">Punador</strain>
    </source>
</reference>
<dbReference type="PANTHER" id="PTHR10527">
    <property type="entry name" value="IMPORTIN BETA"/>
    <property type="match status" value="1"/>
</dbReference>
<organism evidence="10">
    <name type="scientific">Bactrocera dorsalis</name>
    <name type="common">Oriental fruit fly</name>
    <name type="synonym">Dacus dorsalis</name>
    <dbReference type="NCBI Taxonomy" id="27457"/>
    <lineage>
        <taxon>Eukaryota</taxon>
        <taxon>Metazoa</taxon>
        <taxon>Ecdysozoa</taxon>
        <taxon>Arthropoda</taxon>
        <taxon>Hexapoda</taxon>
        <taxon>Insecta</taxon>
        <taxon>Pterygota</taxon>
        <taxon>Neoptera</taxon>
        <taxon>Endopterygota</taxon>
        <taxon>Diptera</taxon>
        <taxon>Brachycera</taxon>
        <taxon>Muscomorpha</taxon>
        <taxon>Tephritoidea</taxon>
        <taxon>Tephritidae</taxon>
        <taxon>Bactrocera</taxon>
        <taxon>Bactrocera</taxon>
    </lineage>
</organism>
<dbReference type="OrthoDB" id="543373at2759"/>
<dbReference type="GO" id="GO:0005634">
    <property type="term" value="C:nucleus"/>
    <property type="evidence" value="ECO:0007669"/>
    <property type="project" value="UniProtKB-SubCell"/>
</dbReference>
<evidence type="ECO:0000256" key="7">
    <source>
        <dbReference type="ARBA" id="ARBA00023242"/>
    </source>
</evidence>
<dbReference type="InterPro" id="IPR011989">
    <property type="entry name" value="ARM-like"/>
</dbReference>
<evidence type="ECO:0000256" key="4">
    <source>
        <dbReference type="ARBA" id="ARBA00022490"/>
    </source>
</evidence>
<dbReference type="SUPFAM" id="SSF48371">
    <property type="entry name" value="ARM repeat"/>
    <property type="match status" value="1"/>
</dbReference>
<proteinExistence type="predicted"/>
<protein>
    <submittedName>
        <fullName evidence="10">Importin-5</fullName>
    </submittedName>
</protein>
<keyword evidence="7" id="KW-0539">Nucleus</keyword>